<dbReference type="Pfam" id="PF21788">
    <property type="entry name" value="TNP-like_GBD"/>
    <property type="match status" value="1"/>
</dbReference>
<evidence type="ECO:0000313" key="5">
    <source>
        <dbReference type="EMBL" id="CAB3253325.1"/>
    </source>
</evidence>
<sequence length="514" mass="58581">MISTASLKAGINENIFKELKTRAERMNTKQKLCLLLFDEISLMPHFDYNRKRDAIIGFVDNGEVTHNKIADHALVFMIRGIYYNYKQAVAYTFCAGSTSKAELAAQIKNIIRKLNSAGFKVMGTICDQGCANVSAINYLIEQTKEKYLKNNIEQRNKVFEIDDEEIIPIYDTPHLLKGIRNNLLTKNLKCKIGGEEKTAKWEHVLQLYKEDPAYQGIRLMPKLTDKHVVPEKIAKMKVKCASQLFSQSVSVNMGYLASKGIISKDCKETADLFLFLDNLFDSLNGSHKNSKKRSGKPLLGPVTPSSGHHKIWREAKEVLKTMKFVTSNGYTVVPSITNWLQSIENIEYLVQKIFTQYDLASLWMRHFNQDPLENFFGSIRSHGYRNITPSCAGFEAAFSSLLINNLSANHSPGSNCEQDSCTVFQSINNIFFEKSEDNNFLIEIDDDLLLNDNILIDIEIKKRNAKTFAQLQYVAGWCKDVNKIINGARTDVDQEDSIQIMAFDYNKKRIKRKK</sequence>
<dbReference type="Proteomes" id="UP000494256">
    <property type="component" value="Unassembled WGS sequence"/>
</dbReference>
<dbReference type="EMBL" id="CADEBD010000389">
    <property type="protein sequence ID" value="CAB3253325.1"/>
    <property type="molecule type" value="Genomic_DNA"/>
</dbReference>
<dbReference type="OrthoDB" id="6432391at2759"/>
<feature type="domain" description="Transposable element P transposase-like GTP-binding insertion" evidence="3">
    <location>
        <begin position="174"/>
        <end position="292"/>
    </location>
</feature>
<name>A0A8S1B626_ARCPL</name>
<organism evidence="5 6">
    <name type="scientific">Arctia plantaginis</name>
    <name type="common">Wood tiger moth</name>
    <name type="synonym">Phalaena plantaginis</name>
    <dbReference type="NCBI Taxonomy" id="874455"/>
    <lineage>
        <taxon>Eukaryota</taxon>
        <taxon>Metazoa</taxon>
        <taxon>Ecdysozoa</taxon>
        <taxon>Arthropoda</taxon>
        <taxon>Hexapoda</taxon>
        <taxon>Insecta</taxon>
        <taxon>Pterygota</taxon>
        <taxon>Neoptera</taxon>
        <taxon>Endopterygota</taxon>
        <taxon>Lepidoptera</taxon>
        <taxon>Glossata</taxon>
        <taxon>Ditrysia</taxon>
        <taxon>Noctuoidea</taxon>
        <taxon>Erebidae</taxon>
        <taxon>Arctiinae</taxon>
        <taxon>Arctia</taxon>
    </lineage>
</organism>
<evidence type="ECO:0008006" key="7">
    <source>
        <dbReference type="Google" id="ProtNLM"/>
    </source>
</evidence>
<dbReference type="InterPro" id="IPR048365">
    <property type="entry name" value="TNP-like_RNaseH_N"/>
</dbReference>
<dbReference type="InterPro" id="IPR048366">
    <property type="entry name" value="TNP-like_GBD"/>
</dbReference>
<reference evidence="5 6" key="1">
    <citation type="submission" date="2020-04" db="EMBL/GenBank/DDBJ databases">
        <authorList>
            <person name="Wallbank WR R."/>
            <person name="Pardo Diaz C."/>
            <person name="Kozak K."/>
            <person name="Martin S."/>
            <person name="Jiggins C."/>
            <person name="Moest M."/>
            <person name="Warren A I."/>
            <person name="Byers J.R.P. K."/>
            <person name="Montejo-Kovacevich G."/>
            <person name="Yen C E."/>
        </authorList>
    </citation>
    <scope>NUCLEOTIDE SEQUENCE [LARGE SCALE GENOMIC DNA]</scope>
</reference>
<evidence type="ECO:0000259" key="3">
    <source>
        <dbReference type="Pfam" id="PF21788"/>
    </source>
</evidence>
<dbReference type="InterPro" id="IPR048367">
    <property type="entry name" value="TNP-like_RNaseH_C"/>
</dbReference>
<accession>A0A8S1B626</accession>
<protein>
    <recommendedName>
        <fullName evidence="7">Transposase</fullName>
    </recommendedName>
</protein>
<feature type="domain" description="Transposable element P transposase-like RNase H" evidence="2">
    <location>
        <begin position="8"/>
        <end position="139"/>
    </location>
</feature>
<dbReference type="Pfam" id="PF21787">
    <property type="entry name" value="TNP-like_RNaseH_N"/>
    <property type="match status" value="1"/>
</dbReference>
<evidence type="ECO:0000259" key="2">
    <source>
        <dbReference type="Pfam" id="PF21787"/>
    </source>
</evidence>
<dbReference type="Pfam" id="PF21789">
    <property type="entry name" value="TNP-like_RNaseH_C"/>
    <property type="match status" value="1"/>
</dbReference>
<comment type="caution">
    <text evidence="5">The sequence shown here is derived from an EMBL/GenBank/DDBJ whole genome shotgun (WGS) entry which is preliminary data.</text>
</comment>
<evidence type="ECO:0000256" key="1">
    <source>
        <dbReference type="SAM" id="MobiDB-lite"/>
    </source>
</evidence>
<feature type="region of interest" description="Disordered" evidence="1">
    <location>
        <begin position="286"/>
        <end position="307"/>
    </location>
</feature>
<dbReference type="AlphaFoldDB" id="A0A8S1B626"/>
<evidence type="ECO:0000259" key="4">
    <source>
        <dbReference type="Pfam" id="PF21789"/>
    </source>
</evidence>
<proteinExistence type="predicted"/>
<gene>
    <name evidence="5" type="ORF">APLA_LOCUS14274</name>
</gene>
<feature type="domain" description="Transposable element P transposase-like RNase H C-terminal" evidence="4">
    <location>
        <begin position="367"/>
        <end position="398"/>
    </location>
</feature>
<evidence type="ECO:0000313" key="6">
    <source>
        <dbReference type="Proteomes" id="UP000494256"/>
    </source>
</evidence>